<dbReference type="EMBL" id="JABFMR010000004">
    <property type="protein sequence ID" value="NUT86156.1"/>
    <property type="molecule type" value="Genomic_DNA"/>
</dbReference>
<evidence type="ECO:0000313" key="2">
    <source>
        <dbReference type="Proteomes" id="UP000536720"/>
    </source>
</evidence>
<dbReference type="AlphaFoldDB" id="A0A7Y6DGK7"/>
<evidence type="ECO:0000313" key="1">
    <source>
        <dbReference type="EMBL" id="NUT86156.1"/>
    </source>
</evidence>
<accession>A0A7Y6DGK7</accession>
<name>A0A7Y6DGK7_9PSED</name>
<dbReference type="RefSeq" id="WP_175362062.1">
    <property type="nucleotide sequence ID" value="NZ_JABFMR010000004.1"/>
</dbReference>
<reference evidence="1 2" key="1">
    <citation type="journal article" date="2020" name="Front. Plant Sci.">
        <title>Isolation of Rhizosphere Bacteria That Improve Quality and Water Stress Tolerance in Greenhouse Ornamentals.</title>
        <authorList>
            <person name="Nordstedt N.P."/>
            <person name="Jones M.L."/>
        </authorList>
    </citation>
    <scope>NUCLEOTIDE SEQUENCE [LARGE SCALE GENOMIC DNA]</scope>
    <source>
        <strain evidence="1 2">C7D2</strain>
    </source>
</reference>
<proteinExistence type="predicted"/>
<sequence>MFSHESTPLILMFVILLLCTLAAVLHPVHALFDRVRKCRESSAEVEKEVDSR</sequence>
<organism evidence="1 2">
    <name type="scientific">Pseudomonas corrugata</name>
    <dbReference type="NCBI Taxonomy" id="47879"/>
    <lineage>
        <taxon>Bacteria</taxon>
        <taxon>Pseudomonadati</taxon>
        <taxon>Pseudomonadota</taxon>
        <taxon>Gammaproteobacteria</taxon>
        <taxon>Pseudomonadales</taxon>
        <taxon>Pseudomonadaceae</taxon>
        <taxon>Pseudomonas</taxon>
    </lineage>
</organism>
<dbReference type="Proteomes" id="UP000536720">
    <property type="component" value="Unassembled WGS sequence"/>
</dbReference>
<gene>
    <name evidence="1" type="ORF">HNO91_06985</name>
</gene>
<comment type="caution">
    <text evidence="1">The sequence shown here is derived from an EMBL/GenBank/DDBJ whole genome shotgun (WGS) entry which is preliminary data.</text>
</comment>
<protein>
    <submittedName>
        <fullName evidence="1">Uncharacterized protein</fullName>
    </submittedName>
</protein>